<evidence type="ECO:0000313" key="1">
    <source>
        <dbReference type="EMBL" id="MEY8771218.1"/>
    </source>
</evidence>
<dbReference type="Pfam" id="PF23641">
    <property type="entry name" value="YmcF-like"/>
    <property type="match status" value="1"/>
</dbReference>
<gene>
    <name evidence="1" type="ORF">AB6T85_12405</name>
</gene>
<dbReference type="Proteomes" id="UP001565243">
    <property type="component" value="Unassembled WGS sequence"/>
</dbReference>
<accession>A0ABV4E8G6</accession>
<reference evidence="1 2" key="1">
    <citation type="submission" date="2024-07" db="EMBL/GenBank/DDBJ databases">
        <authorList>
            <person name="Hebao G."/>
        </authorList>
    </citation>
    <scope>NUCLEOTIDE SEQUENCE [LARGE SCALE GENOMIC DNA]</scope>
    <source>
        <strain evidence="1 2">ACCC 02193</strain>
    </source>
</reference>
<evidence type="ECO:0000313" key="2">
    <source>
        <dbReference type="Proteomes" id="UP001565243"/>
    </source>
</evidence>
<sequence length="63" mass="7181">MLGWSFNFVKLRLLIPPIKFRCPTCHGCQYRFSLHSITPKNPHGANCIFCKATMTVSYKAFAS</sequence>
<name>A0ABV4E8G6_9GAMM</name>
<comment type="caution">
    <text evidence="1">The sequence shown here is derived from an EMBL/GenBank/DDBJ whole genome shotgun (WGS) entry which is preliminary data.</text>
</comment>
<dbReference type="InterPro" id="IPR056946">
    <property type="entry name" value="YmcF-like"/>
</dbReference>
<organism evidence="1 2">
    <name type="scientific">Erwinia aeris</name>
    <dbReference type="NCBI Taxonomy" id="3239803"/>
    <lineage>
        <taxon>Bacteria</taxon>
        <taxon>Pseudomonadati</taxon>
        <taxon>Pseudomonadota</taxon>
        <taxon>Gammaproteobacteria</taxon>
        <taxon>Enterobacterales</taxon>
        <taxon>Erwiniaceae</taxon>
        <taxon>Erwinia</taxon>
    </lineage>
</organism>
<dbReference type="EMBL" id="JBGFFX010000006">
    <property type="protein sequence ID" value="MEY8771218.1"/>
    <property type="molecule type" value="Genomic_DNA"/>
</dbReference>
<keyword evidence="2" id="KW-1185">Reference proteome</keyword>
<proteinExistence type="predicted"/>
<protein>
    <submittedName>
        <fullName evidence="1">Cold-shock protein</fullName>
    </submittedName>
</protein>